<dbReference type="Proteomes" id="UP001565471">
    <property type="component" value="Unassembled WGS sequence"/>
</dbReference>
<dbReference type="SUPFAM" id="SSF48264">
    <property type="entry name" value="Cytochrome P450"/>
    <property type="match status" value="1"/>
</dbReference>
<comment type="caution">
    <text evidence="4">The sequence shown here is derived from an EMBL/GenBank/DDBJ whole genome shotgun (WGS) entry which is preliminary data.</text>
</comment>
<feature type="region of interest" description="Disordered" evidence="3">
    <location>
        <begin position="380"/>
        <end position="409"/>
    </location>
</feature>
<dbReference type="EMBL" id="JBGBZA010000002">
    <property type="protein sequence ID" value="MEY9321974.1"/>
    <property type="molecule type" value="Genomic_DNA"/>
</dbReference>
<dbReference type="InterPro" id="IPR036396">
    <property type="entry name" value="Cyt_P450_sf"/>
</dbReference>
<sequence length="444" mass="49209">MDTATTGDFDIPADIAATLVDPVAYADDRIHDSYRWLRANNPLGIARPEKFDPFWVVTKHAHIQAISRQNELFHNADRPTTLTTQALEERVRKITGGPNLVRSLVQMDAPDHPKYRALTQGWFMPTNLGKFEARVREIARATVQRMLARGGACDFVEDVALGYPLHVIMEILGVPEADEPRMLKLTQELFGPQDPDTARVRDALSAEQVSAMLQAIIADFSAYFRKITEDRRQNPRDDLATVIANAKIGGDYMPEHDQTSYYMIVATAGHDTTSSSTAGAIWALARDPAEFAKLKAKPGPDPGPGRRVDPLDDAGQAFHALGHRGYRTRRPQDRQGRLADAVLRLGQSRRGGVRGPRSLPQRPQAQSPCRVRLWRASLPRSVPRQARDAHPVRGAAAAPEIADARRRGEDDAGLFCQRPEEAADPLRGELSVIASQRVARTRAR</sequence>
<organism evidence="4 5">
    <name type="scientific">Bradyrhizobium elkanii</name>
    <dbReference type="NCBI Taxonomy" id="29448"/>
    <lineage>
        <taxon>Bacteria</taxon>
        <taxon>Pseudomonadati</taxon>
        <taxon>Pseudomonadota</taxon>
        <taxon>Alphaproteobacteria</taxon>
        <taxon>Hyphomicrobiales</taxon>
        <taxon>Nitrobacteraceae</taxon>
        <taxon>Bradyrhizobium</taxon>
    </lineage>
</organism>
<evidence type="ECO:0000313" key="4">
    <source>
        <dbReference type="EMBL" id="MEY9321974.1"/>
    </source>
</evidence>
<dbReference type="PRINTS" id="PR00359">
    <property type="entry name" value="BP450"/>
</dbReference>
<dbReference type="InterPro" id="IPR001128">
    <property type="entry name" value="Cyt_P450"/>
</dbReference>
<reference evidence="4 5" key="1">
    <citation type="submission" date="2024-07" db="EMBL/GenBank/DDBJ databases">
        <title>Genomic Encyclopedia of Type Strains, Phase V (KMG-V): Genome sequencing to study the core and pangenomes of soil and plant-associated prokaryotes.</title>
        <authorList>
            <person name="Whitman W."/>
        </authorList>
    </citation>
    <scope>NUCLEOTIDE SEQUENCE [LARGE SCALE GENOMIC DNA]</scope>
    <source>
        <strain evidence="4 5">USDA 415</strain>
    </source>
</reference>
<proteinExistence type="inferred from homology"/>
<accession>A0ABV4FES4</accession>
<evidence type="ECO:0000256" key="1">
    <source>
        <dbReference type="ARBA" id="ARBA00001971"/>
    </source>
</evidence>
<comment type="cofactor">
    <cofactor evidence="1">
        <name>heme</name>
        <dbReference type="ChEBI" id="CHEBI:30413"/>
    </cofactor>
</comment>
<evidence type="ECO:0000256" key="3">
    <source>
        <dbReference type="SAM" id="MobiDB-lite"/>
    </source>
</evidence>
<dbReference type="PANTHER" id="PTHR46696">
    <property type="entry name" value="P450, PUTATIVE (EUROFUNG)-RELATED"/>
    <property type="match status" value="1"/>
</dbReference>
<dbReference type="InterPro" id="IPR002397">
    <property type="entry name" value="Cyt_P450_B"/>
</dbReference>
<evidence type="ECO:0000313" key="5">
    <source>
        <dbReference type="Proteomes" id="UP001565471"/>
    </source>
</evidence>
<feature type="region of interest" description="Disordered" evidence="3">
    <location>
        <begin position="349"/>
        <end position="368"/>
    </location>
</feature>
<evidence type="ECO:0000256" key="2">
    <source>
        <dbReference type="ARBA" id="ARBA00010617"/>
    </source>
</evidence>
<dbReference type="PANTHER" id="PTHR46696:SF4">
    <property type="entry name" value="BIOTIN BIOSYNTHESIS CYTOCHROME P450"/>
    <property type="match status" value="1"/>
</dbReference>
<protein>
    <submittedName>
        <fullName evidence="4">Cytochrome P450</fullName>
    </submittedName>
</protein>
<gene>
    <name evidence="4" type="ORF">ABIF29_008773</name>
</gene>
<name>A0ABV4FES4_BRAEL</name>
<dbReference type="Gene3D" id="1.10.630.10">
    <property type="entry name" value="Cytochrome P450"/>
    <property type="match status" value="1"/>
</dbReference>
<dbReference type="Pfam" id="PF00067">
    <property type="entry name" value="p450"/>
    <property type="match status" value="1"/>
</dbReference>
<keyword evidence="5" id="KW-1185">Reference proteome</keyword>
<comment type="similarity">
    <text evidence="2">Belongs to the cytochrome P450 family.</text>
</comment>